<sequence length="406" mass="45593">MEALTLGESATTARNSYTYAAMSRPRSPRLPTPEASRCSNEAVDTVGKGSGYQTRAPLPGMLLRASPTRSLNDVGSYYRGSRHQSAPHSPPYGASDAPKPSLPPLKTVLADNMSSPPQTPTVLTLPYQPSPREPAYTNSTYKPPSLYPNKKPRTDSFPTAGASYSAPGSWSALGESSAPLESKASVGPASSLRARGSPEHQREPNVPQPRTNPRLDDFERRSAAQQQSSAGPWNHRERVPDRSNDRRIGEPYHPYERSHPESAYARPPPQEHPLRVQPSQRDYFTQLREDHPFDRPTPPHMSQYAHGPQYENGQSSYFMPSHYDYQHGKARKRSNLPKQSTEIMKTWFDQNIGNPYPSEEQKALFSNATGISMTQVSNWFINHRRRCPELRDKRERNRGNGRDMEM</sequence>
<evidence type="ECO:0000313" key="7">
    <source>
        <dbReference type="EMBL" id="KAH9825495.1"/>
    </source>
</evidence>
<evidence type="ECO:0000259" key="6">
    <source>
        <dbReference type="PROSITE" id="PS50071"/>
    </source>
</evidence>
<dbReference type="SUPFAM" id="SSF46689">
    <property type="entry name" value="Homeodomain-like"/>
    <property type="match status" value="1"/>
</dbReference>
<dbReference type="GO" id="GO:0006355">
    <property type="term" value="P:regulation of DNA-templated transcription"/>
    <property type="evidence" value="ECO:0007669"/>
    <property type="project" value="InterPro"/>
</dbReference>
<dbReference type="Gene3D" id="1.10.10.60">
    <property type="entry name" value="Homeodomain-like"/>
    <property type="match status" value="1"/>
</dbReference>
<evidence type="ECO:0000313" key="8">
    <source>
        <dbReference type="Proteomes" id="UP001138500"/>
    </source>
</evidence>
<dbReference type="Pfam" id="PF05920">
    <property type="entry name" value="Homeobox_KN"/>
    <property type="match status" value="1"/>
</dbReference>
<comment type="subcellular location">
    <subcellularLocation>
        <location evidence="4">Nucleus</location>
    </subcellularLocation>
</comment>
<reference evidence="7 8" key="2">
    <citation type="journal article" date="2021" name="Curr. Genet.">
        <title>Genetic response to nitrogen starvation in the aggressive Eucalyptus foliar pathogen Teratosphaeria destructans.</title>
        <authorList>
            <person name="Havenga M."/>
            <person name="Wingfield B.D."/>
            <person name="Wingfield M.J."/>
            <person name="Dreyer L.L."/>
            <person name="Roets F."/>
            <person name="Aylward J."/>
        </authorList>
    </citation>
    <scope>NUCLEOTIDE SEQUENCE [LARGE SCALE GENOMIC DNA]</scope>
    <source>
        <strain evidence="7">CMW44962</strain>
    </source>
</reference>
<evidence type="ECO:0000256" key="5">
    <source>
        <dbReference type="SAM" id="MobiDB-lite"/>
    </source>
</evidence>
<dbReference type="EMBL" id="RIBY02002112">
    <property type="protein sequence ID" value="KAH9825495.1"/>
    <property type="molecule type" value="Genomic_DNA"/>
</dbReference>
<reference evidence="7 8" key="1">
    <citation type="journal article" date="2018" name="IMA Fungus">
        <title>IMA Genome-F 10: Nine draft genome sequences of Claviceps purpurea s.lat., including C. arundinis, C. humidiphila, and C. cf. spartinae, pseudomolecules for the pitch canker pathogen Fusarium circinatum, draft genome of Davidsoniella eucalypti, Grosmannia galeiformis, Quambalaria eucalypti, and Teratosphaeria destructans.</title>
        <authorList>
            <person name="Wingfield B.D."/>
            <person name="Liu M."/>
            <person name="Nguyen H.D."/>
            <person name="Lane F.A."/>
            <person name="Morgan S.W."/>
            <person name="De Vos L."/>
            <person name="Wilken P.M."/>
            <person name="Duong T.A."/>
            <person name="Aylward J."/>
            <person name="Coetzee M.P."/>
            <person name="Dadej K."/>
            <person name="De Beer Z.W."/>
            <person name="Findlay W."/>
            <person name="Havenga M."/>
            <person name="Kolarik M."/>
            <person name="Menzies J.G."/>
            <person name="Naidoo K."/>
            <person name="Pochopski O."/>
            <person name="Shoukouhi P."/>
            <person name="Santana Q.C."/>
            <person name="Seifert K.A."/>
            <person name="Soal N."/>
            <person name="Steenkamp E.T."/>
            <person name="Tatham C.T."/>
            <person name="van der Nest M.A."/>
            <person name="Wingfield M.J."/>
        </authorList>
    </citation>
    <scope>NUCLEOTIDE SEQUENCE [LARGE SCALE GENOMIC DNA]</scope>
    <source>
        <strain evidence="7">CMW44962</strain>
    </source>
</reference>
<feature type="compositionally biased region" description="Polar residues" evidence="5">
    <location>
        <begin position="8"/>
        <end position="18"/>
    </location>
</feature>
<dbReference type="PANTHER" id="PTHR11850">
    <property type="entry name" value="HOMEOBOX PROTEIN TRANSCRIPTION FACTORS"/>
    <property type="match status" value="1"/>
</dbReference>
<keyword evidence="8" id="KW-1185">Reference proteome</keyword>
<dbReference type="CDD" id="cd00086">
    <property type="entry name" value="homeodomain"/>
    <property type="match status" value="1"/>
</dbReference>
<name>A0A9W7SNA6_9PEZI</name>
<dbReference type="InterPro" id="IPR050224">
    <property type="entry name" value="TALE_homeobox"/>
</dbReference>
<dbReference type="Proteomes" id="UP001138500">
    <property type="component" value="Unassembled WGS sequence"/>
</dbReference>
<comment type="caution">
    <text evidence="7">The sequence shown here is derived from an EMBL/GenBank/DDBJ whole genome shotgun (WGS) entry which is preliminary data.</text>
</comment>
<feature type="compositionally biased region" description="Basic and acidic residues" evidence="5">
    <location>
        <begin position="213"/>
        <end position="222"/>
    </location>
</feature>
<dbReference type="InterPro" id="IPR001356">
    <property type="entry name" value="HD"/>
</dbReference>
<feature type="region of interest" description="Disordered" evidence="5">
    <location>
        <begin position="1"/>
        <end position="275"/>
    </location>
</feature>
<evidence type="ECO:0000256" key="2">
    <source>
        <dbReference type="ARBA" id="ARBA00023155"/>
    </source>
</evidence>
<dbReference type="InterPro" id="IPR009057">
    <property type="entry name" value="Homeodomain-like_sf"/>
</dbReference>
<dbReference type="SMART" id="SM00389">
    <property type="entry name" value="HOX"/>
    <property type="match status" value="1"/>
</dbReference>
<dbReference type="AlphaFoldDB" id="A0A9W7SNA6"/>
<accession>A0A9W7SNA6</accession>
<dbReference type="PROSITE" id="PS50071">
    <property type="entry name" value="HOMEOBOX_2"/>
    <property type="match status" value="1"/>
</dbReference>
<feature type="domain" description="Homeobox" evidence="6">
    <location>
        <begin position="327"/>
        <end position="390"/>
    </location>
</feature>
<evidence type="ECO:0000256" key="4">
    <source>
        <dbReference type="PROSITE-ProRule" id="PRU00108"/>
    </source>
</evidence>
<dbReference type="GO" id="GO:0005634">
    <property type="term" value="C:nucleus"/>
    <property type="evidence" value="ECO:0007669"/>
    <property type="project" value="UniProtKB-SubCell"/>
</dbReference>
<feature type="compositionally biased region" description="Basic and acidic residues" evidence="5">
    <location>
        <begin position="234"/>
        <end position="260"/>
    </location>
</feature>
<evidence type="ECO:0000256" key="1">
    <source>
        <dbReference type="ARBA" id="ARBA00023125"/>
    </source>
</evidence>
<proteinExistence type="predicted"/>
<feature type="compositionally biased region" description="Polar residues" evidence="5">
    <location>
        <begin position="112"/>
        <end position="122"/>
    </location>
</feature>
<dbReference type="OrthoDB" id="10056939at2759"/>
<gene>
    <name evidence="7" type="ORF">Tdes44962_MAKER04198</name>
</gene>
<keyword evidence="1 4" id="KW-0238">DNA-binding</keyword>
<evidence type="ECO:0000256" key="3">
    <source>
        <dbReference type="ARBA" id="ARBA00023242"/>
    </source>
</evidence>
<feature type="DNA-binding region" description="Homeobox" evidence="4">
    <location>
        <begin position="329"/>
        <end position="391"/>
    </location>
</feature>
<keyword evidence="2 4" id="KW-0371">Homeobox</keyword>
<organism evidence="7 8">
    <name type="scientific">Teratosphaeria destructans</name>
    <dbReference type="NCBI Taxonomy" id="418781"/>
    <lineage>
        <taxon>Eukaryota</taxon>
        <taxon>Fungi</taxon>
        <taxon>Dikarya</taxon>
        <taxon>Ascomycota</taxon>
        <taxon>Pezizomycotina</taxon>
        <taxon>Dothideomycetes</taxon>
        <taxon>Dothideomycetidae</taxon>
        <taxon>Mycosphaerellales</taxon>
        <taxon>Teratosphaeriaceae</taxon>
        <taxon>Teratosphaeria</taxon>
    </lineage>
</organism>
<dbReference type="InterPro" id="IPR008422">
    <property type="entry name" value="KN_HD"/>
</dbReference>
<keyword evidence="3 4" id="KW-0539">Nucleus</keyword>
<protein>
    <submittedName>
        <fullName evidence="7">Homeobox protein TGIF1</fullName>
    </submittedName>
</protein>
<dbReference type="GO" id="GO:0003677">
    <property type="term" value="F:DNA binding"/>
    <property type="evidence" value="ECO:0007669"/>
    <property type="project" value="UniProtKB-UniRule"/>
</dbReference>